<keyword evidence="1" id="KW-1133">Transmembrane helix</keyword>
<reference evidence="3" key="1">
    <citation type="submission" date="2023-06" db="EMBL/GenBank/DDBJ databases">
        <title>Identification and characterization of horizontal gene transfer across gut microbiota members of farm animals based on homology search.</title>
        <authorList>
            <person name="Zeman M."/>
            <person name="Kubasova T."/>
            <person name="Jahodarova E."/>
            <person name="Nykrynova M."/>
            <person name="Rychlik I."/>
        </authorList>
    </citation>
    <scope>NUCLEOTIDE SEQUENCE [LARGE SCALE GENOMIC DNA]</scope>
    <source>
        <strain evidence="3">105_WCHN</strain>
    </source>
</reference>
<keyword evidence="1" id="KW-0812">Transmembrane</keyword>
<accession>A0ABT7VLS7</accession>
<evidence type="ECO:0008006" key="4">
    <source>
        <dbReference type="Google" id="ProtNLM"/>
    </source>
</evidence>
<evidence type="ECO:0000313" key="2">
    <source>
        <dbReference type="EMBL" id="MDM8333687.1"/>
    </source>
</evidence>
<organism evidence="2 3">
    <name type="scientific">Limosilactobacillus panis</name>
    <dbReference type="NCBI Taxonomy" id="47493"/>
    <lineage>
        <taxon>Bacteria</taxon>
        <taxon>Bacillati</taxon>
        <taxon>Bacillota</taxon>
        <taxon>Bacilli</taxon>
        <taxon>Lactobacillales</taxon>
        <taxon>Lactobacillaceae</taxon>
        <taxon>Limosilactobacillus</taxon>
    </lineage>
</organism>
<evidence type="ECO:0000256" key="1">
    <source>
        <dbReference type="SAM" id="Phobius"/>
    </source>
</evidence>
<keyword evidence="3" id="KW-1185">Reference proteome</keyword>
<proteinExistence type="predicted"/>
<keyword evidence="1" id="KW-0472">Membrane</keyword>
<protein>
    <recommendedName>
        <fullName evidence="4">ABC-2 type transporter domain-containing protein</fullName>
    </recommendedName>
</protein>
<dbReference type="EMBL" id="JAUDEO010000015">
    <property type="protein sequence ID" value="MDM8333687.1"/>
    <property type="molecule type" value="Genomic_DNA"/>
</dbReference>
<reference evidence="2 3" key="2">
    <citation type="submission" date="2023-06" db="EMBL/GenBank/DDBJ databases">
        <title>Identification and characterization of horizontal gene transfer across gut microbiota members of farm animals based on homology search.</title>
        <authorList>
            <person name="Schwarzerova J."/>
            <person name="Nykrynova M."/>
            <person name="Jureckova K."/>
            <person name="Cejkova D."/>
            <person name="Rychlik I."/>
        </authorList>
    </citation>
    <scope>NUCLEOTIDE SEQUENCE [LARGE SCALE GENOMIC DNA]</scope>
    <source>
        <strain evidence="2 3">105_WCHN</strain>
    </source>
</reference>
<sequence>MHGWLGGILAITGITTAFAVMGQLVSDRSNNVTWDFRMTAMSPLRISLSYFLSTSLVSFIMQVVVFAITVMYFNLQDKLIVTANMLLSLLVVTIVNTAFATMFSLVIV</sequence>
<comment type="caution">
    <text evidence="2">The sequence shown here is derived from an EMBL/GenBank/DDBJ whole genome shotgun (WGS) entry which is preliminary data.</text>
</comment>
<evidence type="ECO:0000313" key="3">
    <source>
        <dbReference type="Proteomes" id="UP001529423"/>
    </source>
</evidence>
<dbReference type="Proteomes" id="UP001529423">
    <property type="component" value="Unassembled WGS sequence"/>
</dbReference>
<feature type="transmembrane region" description="Helical" evidence="1">
    <location>
        <begin position="6"/>
        <end position="26"/>
    </location>
</feature>
<feature type="transmembrane region" description="Helical" evidence="1">
    <location>
        <begin position="47"/>
        <end position="73"/>
    </location>
</feature>
<name>A0ABT7VLS7_9LACO</name>
<gene>
    <name evidence="2" type="ORF">QUW46_03735</name>
</gene>
<feature type="transmembrane region" description="Helical" evidence="1">
    <location>
        <begin position="85"/>
        <end position="107"/>
    </location>
</feature>